<accession>A0A7V7TUY1</accession>
<dbReference type="RefSeq" id="WP_150972871.1">
    <property type="nucleotide sequence ID" value="NZ_VZDO01000020.1"/>
</dbReference>
<proteinExistence type="predicted"/>
<gene>
    <name evidence="1" type="ORF">F6X38_20000</name>
</gene>
<dbReference type="AlphaFoldDB" id="A0A7V7TUY1"/>
<evidence type="ECO:0000313" key="2">
    <source>
        <dbReference type="Proteomes" id="UP000432089"/>
    </source>
</evidence>
<organism evidence="1 2">
    <name type="scientific">Plantimonas leprariae</name>
    <dbReference type="NCBI Taxonomy" id="2615207"/>
    <lineage>
        <taxon>Bacteria</taxon>
        <taxon>Pseudomonadati</taxon>
        <taxon>Pseudomonadota</taxon>
        <taxon>Alphaproteobacteria</taxon>
        <taxon>Hyphomicrobiales</taxon>
        <taxon>Aurantimonadaceae</taxon>
        <taxon>Plantimonas</taxon>
    </lineage>
</organism>
<dbReference type="Proteomes" id="UP000432089">
    <property type="component" value="Unassembled WGS sequence"/>
</dbReference>
<reference evidence="1 2" key="1">
    <citation type="submission" date="2019-09" db="EMBL/GenBank/DDBJ databases">
        <title>YIM 132180 draft genome.</title>
        <authorList>
            <person name="Zhang K."/>
        </authorList>
    </citation>
    <scope>NUCLEOTIDE SEQUENCE [LARGE SCALE GENOMIC DNA]</scope>
    <source>
        <strain evidence="1 2">YIM 132180</strain>
    </source>
</reference>
<sequence length="729" mass="80030">MANIPPVVPPVPPLIPAATPTTSIFHTENGNGWGQSATVNAGAYGAAQDLSSLGTAAMTIDVFVKASRQEQVDWVGERLGRKPPQKGDTLAFGDFVATVEERTEKFQRAEYSKNAQGQQLYDASGKALIKYVWDQRQVQFVSIRQKDGQDGLQKTAGEQEALIPYFNQTGSSATGGAAYNAANAENLFPTIDGIDVKLPENERPPGFGTKPSSFAAIPDLKADGSNRTERDTAIAKVAAFLAEFNTWHPAYQAEWMNLQVKNGESLSAGVVQIPKTGTAVATLVVSATRPKDGAVDPGLLRQFAAYPRVYTVEQITKNDFATMPASDQSRISNTDAFKARAKEIGLSVDRDVYVGSPNGLITLLEDVINKKTGTYNTEVVNGKTVGKSLPAEAKSAFIDQLEILRGKLNGMSVFSDADIQKEVKDLRDRFERLVAFWDVRPGSYDPANARSSAGANYSAWIPVYTSNDKDAANKPVSVPRNVISLDDNQTINNGYKTFLVQEQRIRDMAATRNTMANGDGTLNGKKLDVPGLIYYFQNQYNLEGEAKVVADTEEVKQQNAYLQTISEMQRLVNQVLTRFGKEDKSVKTVGDLGENYFKEKTVEAQSSDPATRAEARRNLQIIAMFNSRSGQQPHPLEKLRGFTRQTIDLTQPINNDDKTAGWKLTTKDSGQWGQYGTQLSEMVTIVNQSSQLQMNNINSEDRQRNRYYDLANSALQKLGDMVQNIAHAT</sequence>
<dbReference type="EMBL" id="VZDO01000020">
    <property type="protein sequence ID" value="KAB0676856.1"/>
    <property type="molecule type" value="Genomic_DNA"/>
</dbReference>
<evidence type="ECO:0000313" key="1">
    <source>
        <dbReference type="EMBL" id="KAB0676856.1"/>
    </source>
</evidence>
<comment type="caution">
    <text evidence="1">The sequence shown here is derived from an EMBL/GenBank/DDBJ whole genome shotgun (WGS) entry which is preliminary data.</text>
</comment>
<keyword evidence="2" id="KW-1185">Reference proteome</keyword>
<name>A0A7V7TUY1_9HYPH</name>
<protein>
    <submittedName>
        <fullName evidence="1">Uncharacterized protein</fullName>
    </submittedName>
</protein>